<evidence type="ECO:0000313" key="3">
    <source>
        <dbReference type="Proteomes" id="UP000289996"/>
    </source>
</evidence>
<evidence type="ECO:0000313" key="2">
    <source>
        <dbReference type="EMBL" id="VDG28216.1"/>
    </source>
</evidence>
<evidence type="ECO:0000256" key="1">
    <source>
        <dbReference type="SAM" id="Phobius"/>
    </source>
</evidence>
<dbReference type="EMBL" id="UYIG01000101">
    <property type="protein sequence ID" value="VDG28216.1"/>
    <property type="molecule type" value="Genomic_DNA"/>
</dbReference>
<keyword evidence="3" id="KW-1185">Reference proteome</keyword>
<feature type="transmembrane region" description="Helical" evidence="1">
    <location>
        <begin position="107"/>
        <end position="131"/>
    </location>
</feature>
<protein>
    <submittedName>
        <fullName evidence="2">Uncharacterized protein</fullName>
    </submittedName>
</protein>
<keyword evidence="1" id="KW-0812">Transmembrane</keyword>
<proteinExistence type="predicted"/>
<gene>
    <name evidence="2" type="ORF">MUDAN_MDHGFNIF_02937</name>
</gene>
<sequence length="137" mass="15693">MLITIGQFSLVLALHRFLRPALPIHYNLLGQIVAFQSTDRLFIALLTSITGPLLWLILTTLPTTQLLEQQFHLYLPTIRQILTWLIIGWNFGTVINLFIVSPWLQQLLIGFTCAIWLLLSLDLGLFALLILRQSKSR</sequence>
<keyword evidence="1" id="KW-1133">Transmembrane helix</keyword>
<name>A0A660E5A5_9LACO</name>
<dbReference type="RefSeq" id="WP_130847360.1">
    <property type="nucleotide sequence ID" value="NZ_UYIE01000119.1"/>
</dbReference>
<feature type="transmembrane region" description="Helical" evidence="1">
    <location>
        <begin position="42"/>
        <end position="61"/>
    </location>
</feature>
<organism evidence="2 3">
    <name type="scientific">Lactiplantibacillus mudanjiangensis</name>
    <dbReference type="NCBI Taxonomy" id="1296538"/>
    <lineage>
        <taxon>Bacteria</taxon>
        <taxon>Bacillati</taxon>
        <taxon>Bacillota</taxon>
        <taxon>Bacilli</taxon>
        <taxon>Lactobacillales</taxon>
        <taxon>Lactobacillaceae</taxon>
        <taxon>Lactiplantibacillus</taxon>
    </lineage>
</organism>
<keyword evidence="1" id="KW-0472">Membrane</keyword>
<dbReference type="AlphaFoldDB" id="A0A660E5A5"/>
<accession>A0A660E5A5</accession>
<feature type="transmembrane region" description="Helical" evidence="1">
    <location>
        <begin position="81"/>
        <end position="101"/>
    </location>
</feature>
<dbReference type="Proteomes" id="UP000289996">
    <property type="component" value="Unassembled WGS sequence"/>
</dbReference>
<reference evidence="2 3" key="1">
    <citation type="submission" date="2018-11" db="EMBL/GenBank/DDBJ databases">
        <authorList>
            <person name="Wuyts S."/>
        </authorList>
    </citation>
    <scope>NUCLEOTIDE SEQUENCE [LARGE SCALE GENOMIC DNA]</scope>
    <source>
        <strain evidence="2">Lactobacillus mudanjiangensis AMBF249</strain>
    </source>
</reference>